<dbReference type="RefSeq" id="WP_036926335.1">
    <property type="nucleotide sequence ID" value="NZ_JRPQ01000062.1"/>
</dbReference>
<evidence type="ECO:0000256" key="2">
    <source>
        <dbReference type="SAM" id="SignalP"/>
    </source>
</evidence>
<keyword evidence="4" id="KW-0176">Collagen</keyword>
<evidence type="ECO:0000313" key="5">
    <source>
        <dbReference type="Proteomes" id="UP000029723"/>
    </source>
</evidence>
<sequence length="1037" mass="116614">MRATFLKFSLMALALSMSVPQTAMATQRLQATQQVRTVRGTVIDAADNQPVIGASIVLSGTSIGTITDVDGKFTIKTVGKNPKLVISYIGKKTVEITVPESGEISVKLENMDDLLDEVVVVGAGTQKKVSVTGAITSIKGSQLAVPSSSLSTAFAGRIAGVVARQNTGEPGAGAEFYIRGIGTFGGRTTPLILLDDVEVSAADLNYVPAENIESFSILKDASATAIYGARGANGVMIVTTKGGDYNSKTKLNMRVENSFNYIDQFPKFVDGARYMEMYNEAARGSGQAERYSAQEIERTRTGYNPLVYPDVNWKDVMFKNMSMRQAVNVNVSGGGSKMKYYMSLNVSHDAGLINTKKAYSWDNNINIVNYTFQNNLSYKLTPTTTIQMNMNAQIRNRKSPNVASKDLFNLILTTTSILFPPTYPAIPDNPMYDHILYGNNYITGNVMYTNPYERMMTTFKEQNENILNTVIKIDQDLSFITRGLNFNAWVNFKNWSSSSYNRSIIGHNYRIKAGSFNAENPESPYELELLNTDGTNFISQSDISKASDQTIEMQANLNWNRRFGKHTIGAMALYRQREYRNAVLPNRNQGLSARLTYDYDTRYLLEFNAGYNGTERLSKEDRFGFFPAVSAGWVMSNETFFKPLKKIVTHLKLRGSYGIVGSDDLAKPSGSYYLFIDKIADNDLAKLKWQFGQDGEIQGGGPMLTYYAMRGLGWEKVKKLDLGLDLHLFDGLELTFDYFLDKRYDIFMHREAWPQSLAYHEAKPWSNIGKMNNEGFEVSLRYSRRFNKDFSASAQANLTYNQNKVIYMDEPVYPTVWKTAINKPYGNIMGYVAEGLFRSQEEIDNSPKQNLGSVVRVGDIKYRDINGDGKITDDDQMMISQYNGTPRLQYGFGGTFEYKKFDFGIFFTGSALRKIMTNGMDPFQEGIGVGNRNVIQYIADDYWSEEKQNWDAAYPRLGLKTTDIANNTKPSTYWLRDGSFMRLKNVELGWSFKYGRVYISGVNLLTFSSFKLWDPELSGWNAYPMQKTVNVGLQLHI</sequence>
<dbReference type="EMBL" id="JRPQ01000062">
    <property type="protein sequence ID" value="KGI22672.1"/>
    <property type="molecule type" value="Genomic_DNA"/>
</dbReference>
<dbReference type="Pfam" id="PF13715">
    <property type="entry name" value="CarbopepD_reg_2"/>
    <property type="match status" value="1"/>
</dbReference>
<proteinExistence type="inferred from homology"/>
<feature type="chain" id="PRO_5001942822" evidence="2">
    <location>
        <begin position="26"/>
        <end position="1037"/>
    </location>
</feature>
<comment type="caution">
    <text evidence="4">The sequence shown here is derived from an EMBL/GenBank/DDBJ whole genome shotgun (WGS) entry which is preliminary data.</text>
</comment>
<evidence type="ECO:0000259" key="3">
    <source>
        <dbReference type="Pfam" id="PF07715"/>
    </source>
</evidence>
<dbReference type="NCBIfam" id="TIGR04057">
    <property type="entry name" value="SusC_RagA_signa"/>
    <property type="match status" value="1"/>
</dbReference>
<dbReference type="InterPro" id="IPR037066">
    <property type="entry name" value="Plug_dom_sf"/>
</dbReference>
<dbReference type="PROSITE" id="PS52016">
    <property type="entry name" value="TONB_DEPENDENT_REC_3"/>
    <property type="match status" value="1"/>
</dbReference>
<feature type="signal peptide" evidence="2">
    <location>
        <begin position="1"/>
        <end position="25"/>
    </location>
</feature>
<accession>A0A098YTQ3</accession>
<keyword evidence="1" id="KW-0998">Cell outer membrane</keyword>
<dbReference type="Gene3D" id="2.170.130.10">
    <property type="entry name" value="TonB-dependent receptor, plug domain"/>
    <property type="match status" value="1"/>
</dbReference>
<reference evidence="4 5" key="1">
    <citation type="submission" date="2014-07" db="EMBL/GenBank/DDBJ databases">
        <authorList>
            <person name="McCorrison J."/>
            <person name="Sanka R."/>
            <person name="Torralba M."/>
            <person name="Gillis M."/>
            <person name="Haft D.H."/>
            <person name="Methe B."/>
            <person name="Sutton G."/>
            <person name="Nelson K.E."/>
        </authorList>
    </citation>
    <scope>NUCLEOTIDE SEQUENCE [LARGE SCALE GENOMIC DNA]</scope>
    <source>
        <strain evidence="4 5">S9-PR14</strain>
    </source>
</reference>
<dbReference type="GO" id="GO:0009279">
    <property type="term" value="C:cell outer membrane"/>
    <property type="evidence" value="ECO:0007669"/>
    <property type="project" value="UniProtKB-SubCell"/>
</dbReference>
<keyword evidence="2" id="KW-0732">Signal</keyword>
<evidence type="ECO:0000256" key="1">
    <source>
        <dbReference type="PROSITE-ProRule" id="PRU01360"/>
    </source>
</evidence>
<dbReference type="SUPFAM" id="SSF49464">
    <property type="entry name" value="Carboxypeptidase regulatory domain-like"/>
    <property type="match status" value="1"/>
</dbReference>
<comment type="similarity">
    <text evidence="1">Belongs to the TonB-dependent receptor family.</text>
</comment>
<keyword evidence="1" id="KW-1134">Transmembrane beta strand</keyword>
<keyword evidence="1" id="KW-0813">Transport</keyword>
<dbReference type="FunFam" id="2.170.130.10:FF:000003">
    <property type="entry name" value="SusC/RagA family TonB-linked outer membrane protein"/>
    <property type="match status" value="1"/>
</dbReference>
<dbReference type="InterPro" id="IPR012910">
    <property type="entry name" value="Plug_dom"/>
</dbReference>
<evidence type="ECO:0000313" key="4">
    <source>
        <dbReference type="EMBL" id="KGI22672.1"/>
    </source>
</evidence>
<dbReference type="SUPFAM" id="SSF56935">
    <property type="entry name" value="Porins"/>
    <property type="match status" value="1"/>
</dbReference>
<protein>
    <submittedName>
        <fullName evidence="4">Collagen-binding protein</fullName>
    </submittedName>
</protein>
<dbReference type="InterPro" id="IPR023996">
    <property type="entry name" value="TonB-dep_OMP_SusC/RagA"/>
</dbReference>
<dbReference type="InterPro" id="IPR039426">
    <property type="entry name" value="TonB-dep_rcpt-like"/>
</dbReference>
<dbReference type="InterPro" id="IPR008969">
    <property type="entry name" value="CarboxyPept-like_regulatory"/>
</dbReference>
<feature type="domain" description="TonB-dependent receptor plug" evidence="3">
    <location>
        <begin position="128"/>
        <end position="235"/>
    </location>
</feature>
<organism evidence="4 5">
    <name type="scientific">Hoylesella timonensis S9-PR14</name>
    <dbReference type="NCBI Taxonomy" id="1401062"/>
    <lineage>
        <taxon>Bacteria</taxon>
        <taxon>Pseudomonadati</taxon>
        <taxon>Bacteroidota</taxon>
        <taxon>Bacteroidia</taxon>
        <taxon>Bacteroidales</taxon>
        <taxon>Prevotellaceae</taxon>
        <taxon>Hoylesella</taxon>
    </lineage>
</organism>
<dbReference type="Pfam" id="PF07715">
    <property type="entry name" value="Plug"/>
    <property type="match status" value="1"/>
</dbReference>
<keyword evidence="1" id="KW-0812">Transmembrane</keyword>
<dbReference type="NCBIfam" id="TIGR04056">
    <property type="entry name" value="OMP_RagA_SusC"/>
    <property type="match status" value="1"/>
</dbReference>
<gene>
    <name evidence="4" type="ORF">HMPREF9304_03270</name>
</gene>
<name>A0A098YTQ3_9BACT</name>
<keyword evidence="1" id="KW-0472">Membrane</keyword>
<dbReference type="Gene3D" id="2.60.40.1120">
    <property type="entry name" value="Carboxypeptidase-like, regulatory domain"/>
    <property type="match status" value="1"/>
</dbReference>
<comment type="subcellular location">
    <subcellularLocation>
        <location evidence="1">Cell outer membrane</location>
        <topology evidence="1">Multi-pass membrane protein</topology>
    </subcellularLocation>
</comment>
<dbReference type="OrthoDB" id="721000at2"/>
<dbReference type="AlphaFoldDB" id="A0A098YTQ3"/>
<dbReference type="InterPro" id="IPR023997">
    <property type="entry name" value="TonB-dep_OMP_SusC/RagA_CS"/>
</dbReference>
<dbReference type="Proteomes" id="UP000029723">
    <property type="component" value="Unassembled WGS sequence"/>
</dbReference>